<comment type="caution">
    <text evidence="2">The sequence shown here is derived from an EMBL/GenBank/DDBJ whole genome shotgun (WGS) entry which is preliminary data.</text>
</comment>
<feature type="transmembrane region" description="Helical" evidence="1">
    <location>
        <begin position="12"/>
        <end position="32"/>
    </location>
</feature>
<keyword evidence="1" id="KW-1133">Transmembrane helix</keyword>
<dbReference type="EMBL" id="VSRR010107028">
    <property type="protein sequence ID" value="MPC96710.1"/>
    <property type="molecule type" value="Genomic_DNA"/>
</dbReference>
<dbReference type="Proteomes" id="UP000324222">
    <property type="component" value="Unassembled WGS sequence"/>
</dbReference>
<accession>A0A5B7JIY9</accession>
<keyword evidence="1" id="KW-0812">Transmembrane</keyword>
<sequence length="79" mass="8547">MRHEVTDSNGRTVVLVVVVSSGGVAVVVVVVVPSQDKDQNHYPSSYALNRDATVNGKKKSNERHELASTRFAPSWAVKA</sequence>
<reference evidence="2 3" key="1">
    <citation type="submission" date="2019-05" db="EMBL/GenBank/DDBJ databases">
        <title>Another draft genome of Portunus trituberculatus and its Hox gene families provides insights of decapod evolution.</title>
        <authorList>
            <person name="Jeong J.-H."/>
            <person name="Song I."/>
            <person name="Kim S."/>
            <person name="Choi T."/>
            <person name="Kim D."/>
            <person name="Ryu S."/>
            <person name="Kim W."/>
        </authorList>
    </citation>
    <scope>NUCLEOTIDE SEQUENCE [LARGE SCALE GENOMIC DNA]</scope>
    <source>
        <tissue evidence="2">Muscle</tissue>
    </source>
</reference>
<evidence type="ECO:0000313" key="2">
    <source>
        <dbReference type="EMBL" id="MPC96710.1"/>
    </source>
</evidence>
<keyword evidence="1" id="KW-0472">Membrane</keyword>
<dbReference type="AlphaFoldDB" id="A0A5B7JIY9"/>
<keyword evidence="3" id="KW-1185">Reference proteome</keyword>
<protein>
    <submittedName>
        <fullName evidence="2">Uncharacterized protein</fullName>
    </submittedName>
</protein>
<evidence type="ECO:0000313" key="3">
    <source>
        <dbReference type="Proteomes" id="UP000324222"/>
    </source>
</evidence>
<name>A0A5B7JIY9_PORTR</name>
<evidence type="ECO:0000256" key="1">
    <source>
        <dbReference type="SAM" id="Phobius"/>
    </source>
</evidence>
<gene>
    <name evidence="2" type="ORF">E2C01_091985</name>
</gene>
<proteinExistence type="predicted"/>
<organism evidence="2 3">
    <name type="scientific">Portunus trituberculatus</name>
    <name type="common">Swimming crab</name>
    <name type="synonym">Neptunus trituberculatus</name>
    <dbReference type="NCBI Taxonomy" id="210409"/>
    <lineage>
        <taxon>Eukaryota</taxon>
        <taxon>Metazoa</taxon>
        <taxon>Ecdysozoa</taxon>
        <taxon>Arthropoda</taxon>
        <taxon>Crustacea</taxon>
        <taxon>Multicrustacea</taxon>
        <taxon>Malacostraca</taxon>
        <taxon>Eumalacostraca</taxon>
        <taxon>Eucarida</taxon>
        <taxon>Decapoda</taxon>
        <taxon>Pleocyemata</taxon>
        <taxon>Brachyura</taxon>
        <taxon>Eubrachyura</taxon>
        <taxon>Portunoidea</taxon>
        <taxon>Portunidae</taxon>
        <taxon>Portuninae</taxon>
        <taxon>Portunus</taxon>
    </lineage>
</organism>